<dbReference type="Gene3D" id="1.20.1200.10">
    <property type="entry name" value="Cobalamin adenosyltransferase-like"/>
    <property type="match status" value="1"/>
</dbReference>
<evidence type="ECO:0000256" key="3">
    <source>
        <dbReference type="ARBA" id="ARBA00022679"/>
    </source>
</evidence>
<reference evidence="7 8" key="1">
    <citation type="submission" date="2019-03" db="EMBL/GenBank/DDBJ databases">
        <title>Genomic Encyclopedia of Type Strains, Phase IV (KMG-IV): sequencing the most valuable type-strain genomes for metagenomic binning, comparative biology and taxonomic classification.</title>
        <authorList>
            <person name="Goeker M."/>
        </authorList>
    </citation>
    <scope>NUCLEOTIDE SEQUENCE [LARGE SCALE GENOMIC DNA]</scope>
    <source>
        <strain evidence="7 8">DSM 23917</strain>
    </source>
</reference>
<proteinExistence type="inferred from homology"/>
<dbReference type="GO" id="GO:0009236">
    <property type="term" value="P:cobalamin biosynthetic process"/>
    <property type="evidence" value="ECO:0007669"/>
    <property type="project" value="UniProtKB-UniRule"/>
</dbReference>
<comment type="catalytic activity">
    <reaction evidence="6">
        <text>2 cob(II)yrinate a,c diamide + reduced [electron-transfer flavoprotein] + 2 ATP = 2 adenosylcob(III)yrinate a,c-diamide + 2 triphosphate + oxidized [electron-transfer flavoprotein] + 3 H(+)</text>
        <dbReference type="Rhea" id="RHEA:11528"/>
        <dbReference type="Rhea" id="RHEA-COMP:10685"/>
        <dbReference type="Rhea" id="RHEA-COMP:10686"/>
        <dbReference type="ChEBI" id="CHEBI:15378"/>
        <dbReference type="ChEBI" id="CHEBI:18036"/>
        <dbReference type="ChEBI" id="CHEBI:30616"/>
        <dbReference type="ChEBI" id="CHEBI:57692"/>
        <dbReference type="ChEBI" id="CHEBI:58307"/>
        <dbReference type="ChEBI" id="CHEBI:58503"/>
        <dbReference type="ChEBI" id="CHEBI:58537"/>
        <dbReference type="EC" id="2.5.1.17"/>
    </reaction>
</comment>
<keyword evidence="4 6" id="KW-0547">Nucleotide-binding</keyword>
<dbReference type="GO" id="GO:0005524">
    <property type="term" value="F:ATP binding"/>
    <property type="evidence" value="ECO:0007669"/>
    <property type="project" value="UniProtKB-UniRule"/>
</dbReference>
<comment type="similarity">
    <text evidence="1 6">Belongs to the Cob(I)alamin adenosyltransferase family.</text>
</comment>
<dbReference type="InterPro" id="IPR036451">
    <property type="entry name" value="CblAdoTrfase-like_sf"/>
</dbReference>
<dbReference type="SUPFAM" id="SSF89028">
    <property type="entry name" value="Cobalamin adenosyltransferase-like"/>
    <property type="match status" value="1"/>
</dbReference>
<evidence type="ECO:0000256" key="5">
    <source>
        <dbReference type="ARBA" id="ARBA00022840"/>
    </source>
</evidence>
<dbReference type="Proteomes" id="UP000295600">
    <property type="component" value="Unassembled WGS sequence"/>
</dbReference>
<comment type="pathway">
    <text evidence="6">Cofactor biosynthesis; adenosylcobalamin biosynthesis; adenosylcobalamin from cob(II)yrinate a,c-diamide: step 2/7.</text>
</comment>
<comment type="catalytic activity">
    <reaction evidence="6">
        <text>2 cob(II)alamin + reduced [electron-transfer flavoprotein] + 2 ATP = 2 adenosylcob(III)alamin + 2 triphosphate + oxidized [electron-transfer flavoprotein] + 3 H(+)</text>
        <dbReference type="Rhea" id="RHEA:28671"/>
        <dbReference type="Rhea" id="RHEA-COMP:10685"/>
        <dbReference type="Rhea" id="RHEA-COMP:10686"/>
        <dbReference type="ChEBI" id="CHEBI:15378"/>
        <dbReference type="ChEBI" id="CHEBI:16304"/>
        <dbReference type="ChEBI" id="CHEBI:18036"/>
        <dbReference type="ChEBI" id="CHEBI:18408"/>
        <dbReference type="ChEBI" id="CHEBI:30616"/>
        <dbReference type="ChEBI" id="CHEBI:57692"/>
        <dbReference type="ChEBI" id="CHEBI:58307"/>
        <dbReference type="EC" id="2.5.1.17"/>
    </reaction>
</comment>
<dbReference type="EMBL" id="SLXB01000006">
    <property type="protein sequence ID" value="TCO93776.1"/>
    <property type="molecule type" value="Genomic_DNA"/>
</dbReference>
<evidence type="ECO:0000256" key="4">
    <source>
        <dbReference type="ARBA" id="ARBA00022741"/>
    </source>
</evidence>
<dbReference type="GeneID" id="94548103"/>
<dbReference type="KEGG" id="bhf:C3V43_06555"/>
<dbReference type="PANTHER" id="PTHR12213">
    <property type="entry name" value="CORRINOID ADENOSYLTRANSFERASE"/>
    <property type="match status" value="1"/>
</dbReference>
<comment type="subunit">
    <text evidence="2">Homotrimer.</text>
</comment>
<dbReference type="RefSeq" id="WP_106069112.1">
    <property type="nucleotide sequence ID" value="NZ_CAUSQV010000001.1"/>
</dbReference>
<dbReference type="UniPathway" id="UPA00148">
    <property type="reaction ID" value="UER00233"/>
</dbReference>
<dbReference type="FunFam" id="1.20.1200.10:FF:000001">
    <property type="entry name" value="Cob(I)yrinic acid a,c-diamide adenosyltransferase"/>
    <property type="match status" value="1"/>
</dbReference>
<evidence type="ECO:0000313" key="8">
    <source>
        <dbReference type="Proteomes" id="UP000295600"/>
    </source>
</evidence>
<evidence type="ECO:0000256" key="6">
    <source>
        <dbReference type="RuleBase" id="RU366026"/>
    </source>
</evidence>
<organism evidence="7 8">
    <name type="scientific">Prevotella heparinolytica</name>
    <dbReference type="NCBI Taxonomy" id="28113"/>
    <lineage>
        <taxon>Bacteria</taxon>
        <taxon>Pseudomonadati</taxon>
        <taxon>Bacteroidota</taxon>
        <taxon>Bacteroidia</taxon>
        <taxon>Bacteroidales</taxon>
        <taxon>Bacteroidaceae</taxon>
        <taxon>Bacteroides</taxon>
    </lineage>
</organism>
<gene>
    <name evidence="7" type="ORF">EV202_10667</name>
</gene>
<dbReference type="PANTHER" id="PTHR12213:SF0">
    <property type="entry name" value="CORRINOID ADENOSYLTRANSFERASE MMAB"/>
    <property type="match status" value="1"/>
</dbReference>
<evidence type="ECO:0000313" key="7">
    <source>
        <dbReference type="EMBL" id="TCO93776.1"/>
    </source>
</evidence>
<dbReference type="NCBIfam" id="TIGR00636">
    <property type="entry name" value="PduO_Nterm"/>
    <property type="match status" value="1"/>
</dbReference>
<dbReference type="EC" id="2.5.1.17" evidence="6"/>
<comment type="caution">
    <text evidence="7">The sequence shown here is derived from an EMBL/GenBank/DDBJ whole genome shotgun (WGS) entry which is preliminary data.</text>
</comment>
<keyword evidence="3 6" id="KW-0808">Transferase</keyword>
<accession>A0A2R3MRF1</accession>
<keyword evidence="5 6" id="KW-0067">ATP-binding</keyword>
<sequence>MKKSFIYTKTGDKGTTSLVGGTRVPKTHIRLEAYGTVDELNSNLGVLATFLSDKQDRMFMLQVQDKLFAVGSHLATDREQTELKTASVVHWEDVEVMEREIDRLDNLLPSLSAFILPGGSRGSAVCHVCRTVCRRAERRILALAEQVEISSELMAYVNRLSDYLFVLSRKMNQDEKKEEIFWNNRCK</sequence>
<evidence type="ECO:0000256" key="1">
    <source>
        <dbReference type="ARBA" id="ARBA00007487"/>
    </source>
</evidence>
<dbReference type="Pfam" id="PF01923">
    <property type="entry name" value="Cob_adeno_trans"/>
    <property type="match status" value="1"/>
</dbReference>
<dbReference type="AlphaFoldDB" id="A0A2R3MRF1"/>
<dbReference type="InterPro" id="IPR016030">
    <property type="entry name" value="CblAdoTrfase-like"/>
</dbReference>
<name>A0A2R3MRF1_9BACE</name>
<dbReference type="InterPro" id="IPR029499">
    <property type="entry name" value="PduO-typ"/>
</dbReference>
<keyword evidence="6" id="KW-0169">Cobalamin biosynthesis</keyword>
<evidence type="ECO:0000256" key="2">
    <source>
        <dbReference type="ARBA" id="ARBA00011233"/>
    </source>
</evidence>
<protein>
    <recommendedName>
        <fullName evidence="6">Corrinoid adenosyltransferase</fullName>
        <ecNumber evidence="6">2.5.1.17</ecNumber>
    </recommendedName>
    <alternativeName>
        <fullName evidence="6">Cob(II)alamin adenosyltransferase</fullName>
    </alternativeName>
    <alternativeName>
        <fullName evidence="6">Cob(II)yrinic acid a,c-diamide adenosyltransferase</fullName>
    </alternativeName>
    <alternativeName>
        <fullName evidence="6">Cobinamide/cobalamin adenosyltransferase</fullName>
    </alternativeName>
</protein>
<dbReference type="GO" id="GO:0008817">
    <property type="term" value="F:corrinoid adenosyltransferase activity"/>
    <property type="evidence" value="ECO:0007669"/>
    <property type="project" value="UniProtKB-UniRule"/>
</dbReference>